<reference evidence="4" key="1">
    <citation type="submission" date="2015-08" db="EMBL/GenBank/DDBJ databases">
        <title>Fjat-14210 dsm16467.</title>
        <authorList>
            <person name="Liu B."/>
            <person name="Wang J."/>
            <person name="Zhu Y."/>
            <person name="Liu G."/>
            <person name="Chen Q."/>
            <person name="Chen Z."/>
            <person name="Lan J."/>
            <person name="Che J."/>
            <person name="Ge C."/>
            <person name="Shi H."/>
            <person name="Pan Z."/>
            <person name="Liu X."/>
        </authorList>
    </citation>
    <scope>NUCLEOTIDE SEQUENCE [LARGE SCALE GENOMIC DNA]</scope>
    <source>
        <strain evidence="4">DSM 16467</strain>
    </source>
</reference>
<dbReference type="GO" id="GO:0005975">
    <property type="term" value="P:carbohydrate metabolic process"/>
    <property type="evidence" value="ECO:0007669"/>
    <property type="project" value="InterPro"/>
</dbReference>
<dbReference type="SUPFAM" id="SSF88713">
    <property type="entry name" value="Glycoside hydrolase/deacetylase"/>
    <property type="match status" value="1"/>
</dbReference>
<evidence type="ECO:0000313" key="3">
    <source>
        <dbReference type="EMBL" id="KOO47617.1"/>
    </source>
</evidence>
<proteinExistence type="predicted"/>
<dbReference type="OrthoDB" id="9812065at2"/>
<dbReference type="CDD" id="cd10959">
    <property type="entry name" value="CE4_NodB_like_3"/>
    <property type="match status" value="1"/>
</dbReference>
<evidence type="ECO:0000313" key="4">
    <source>
        <dbReference type="Proteomes" id="UP000037558"/>
    </source>
</evidence>
<dbReference type="PANTHER" id="PTHR10587">
    <property type="entry name" value="GLYCOSYL TRANSFERASE-RELATED"/>
    <property type="match status" value="1"/>
</dbReference>
<dbReference type="Proteomes" id="UP000037558">
    <property type="component" value="Unassembled WGS sequence"/>
</dbReference>
<dbReference type="GO" id="GO:0016810">
    <property type="term" value="F:hydrolase activity, acting on carbon-nitrogen (but not peptide) bonds"/>
    <property type="evidence" value="ECO:0007669"/>
    <property type="project" value="InterPro"/>
</dbReference>
<keyword evidence="1" id="KW-1133">Transmembrane helix</keyword>
<dbReference type="EMBL" id="LILC01000007">
    <property type="protein sequence ID" value="KOO47617.1"/>
    <property type="molecule type" value="Genomic_DNA"/>
</dbReference>
<feature type="domain" description="NodB homology" evidence="2">
    <location>
        <begin position="39"/>
        <end position="230"/>
    </location>
</feature>
<accession>A0A0M0L9U3</accession>
<name>A0A0M0L9U3_9BACI</name>
<dbReference type="AlphaFoldDB" id="A0A0M0L9U3"/>
<sequence>MILYIVIALILCFLIYSVGATWLYRTYSTKVMKKGRGHKQIALTFDDGPHPLYTPQLLDLLDQYEMKATFFVVGAHAQKHPDLIRTMQAKGHSIGVHHHTHVSNWLLTPNGLKKQLTASRDALQKITGSRPVLYRPPWGHFNLFTPFVAKKWTIVMWTGIFGDWNLKTTSTVLVSRLQQSLEDGAIFCLHDNGETLGADEKAPEMMLEALAVYLPYLVEQGYKSVTIDTMLT</sequence>
<dbReference type="RefSeq" id="WP_083446445.1">
    <property type="nucleotide sequence ID" value="NZ_JAUKEN010000001.1"/>
</dbReference>
<dbReference type="Gene3D" id="3.20.20.370">
    <property type="entry name" value="Glycoside hydrolase/deacetylase"/>
    <property type="match status" value="1"/>
</dbReference>
<evidence type="ECO:0000259" key="2">
    <source>
        <dbReference type="PROSITE" id="PS51677"/>
    </source>
</evidence>
<evidence type="ECO:0000256" key="1">
    <source>
        <dbReference type="SAM" id="Phobius"/>
    </source>
</evidence>
<dbReference type="PROSITE" id="PS51677">
    <property type="entry name" value="NODB"/>
    <property type="match status" value="1"/>
</dbReference>
<organism evidence="3 4">
    <name type="scientific">Priestia koreensis</name>
    <dbReference type="NCBI Taxonomy" id="284581"/>
    <lineage>
        <taxon>Bacteria</taxon>
        <taxon>Bacillati</taxon>
        <taxon>Bacillota</taxon>
        <taxon>Bacilli</taxon>
        <taxon>Bacillales</taxon>
        <taxon>Bacillaceae</taxon>
        <taxon>Priestia</taxon>
    </lineage>
</organism>
<dbReference type="STRING" id="284581.AMD01_06160"/>
<dbReference type="PATRIC" id="fig|284581.3.peg.4632"/>
<comment type="caution">
    <text evidence="3">The sequence shown here is derived from an EMBL/GenBank/DDBJ whole genome shotgun (WGS) entry which is preliminary data.</text>
</comment>
<dbReference type="InterPro" id="IPR002509">
    <property type="entry name" value="NODB_dom"/>
</dbReference>
<gene>
    <name evidence="3" type="ORF">AMD01_06160</name>
</gene>
<dbReference type="InterPro" id="IPR011330">
    <property type="entry name" value="Glyco_hydro/deAcase_b/a-brl"/>
</dbReference>
<protein>
    <submittedName>
        <fullName evidence="3">Polysaccharide deacetylase</fullName>
    </submittedName>
</protein>
<dbReference type="Pfam" id="PF01522">
    <property type="entry name" value="Polysacc_deac_1"/>
    <property type="match status" value="1"/>
</dbReference>
<feature type="transmembrane region" description="Helical" evidence="1">
    <location>
        <begin position="6"/>
        <end position="24"/>
    </location>
</feature>
<keyword evidence="1" id="KW-0812">Transmembrane</keyword>
<keyword evidence="1" id="KW-0472">Membrane</keyword>
<dbReference type="InterPro" id="IPR050248">
    <property type="entry name" value="Polysacc_deacetylase_ArnD"/>
</dbReference>
<keyword evidence="4" id="KW-1185">Reference proteome</keyword>